<evidence type="ECO:0000256" key="1">
    <source>
        <dbReference type="SAM" id="Coils"/>
    </source>
</evidence>
<reference evidence="4" key="1">
    <citation type="journal article" date="2006" name="PLoS Biol.">
        <title>Macronuclear genome sequence of the ciliate Tetrahymena thermophila, a model eukaryote.</title>
        <authorList>
            <person name="Eisen J.A."/>
            <person name="Coyne R.S."/>
            <person name="Wu M."/>
            <person name="Wu D."/>
            <person name="Thiagarajan M."/>
            <person name="Wortman J.R."/>
            <person name="Badger J.H."/>
            <person name="Ren Q."/>
            <person name="Amedeo P."/>
            <person name="Jones K.M."/>
            <person name="Tallon L.J."/>
            <person name="Delcher A.L."/>
            <person name="Salzberg S.L."/>
            <person name="Silva J.C."/>
            <person name="Haas B.J."/>
            <person name="Majoros W.H."/>
            <person name="Farzad M."/>
            <person name="Carlton J.M."/>
            <person name="Smith R.K. Jr."/>
            <person name="Garg J."/>
            <person name="Pearlman R.E."/>
            <person name="Karrer K.M."/>
            <person name="Sun L."/>
            <person name="Manning G."/>
            <person name="Elde N.C."/>
            <person name="Turkewitz A.P."/>
            <person name="Asai D.J."/>
            <person name="Wilkes D.E."/>
            <person name="Wang Y."/>
            <person name="Cai H."/>
            <person name="Collins K."/>
            <person name="Stewart B.A."/>
            <person name="Lee S.R."/>
            <person name="Wilamowska K."/>
            <person name="Weinberg Z."/>
            <person name="Ruzzo W.L."/>
            <person name="Wloga D."/>
            <person name="Gaertig J."/>
            <person name="Frankel J."/>
            <person name="Tsao C.-C."/>
            <person name="Gorovsky M.A."/>
            <person name="Keeling P.J."/>
            <person name="Waller R.F."/>
            <person name="Patron N.J."/>
            <person name="Cherry J.M."/>
            <person name="Stover N.A."/>
            <person name="Krieger C.J."/>
            <person name="del Toro C."/>
            <person name="Ryder H.F."/>
            <person name="Williamson S.C."/>
            <person name="Barbeau R.A."/>
            <person name="Hamilton E.P."/>
            <person name="Orias E."/>
        </authorList>
    </citation>
    <scope>NUCLEOTIDE SEQUENCE [LARGE SCALE GENOMIC DNA]</scope>
    <source>
        <strain evidence="4">SB210</strain>
    </source>
</reference>
<dbReference type="AlphaFoldDB" id="Q248D1"/>
<dbReference type="HOGENOM" id="CLU_337261_0_0_1"/>
<accession>Q248D1</accession>
<dbReference type="GeneID" id="7840777"/>
<gene>
    <name evidence="3" type="ORF">TTHERM_00532360</name>
</gene>
<feature type="region of interest" description="Disordered" evidence="2">
    <location>
        <begin position="258"/>
        <end position="278"/>
    </location>
</feature>
<feature type="coiled-coil region" evidence="1">
    <location>
        <begin position="352"/>
        <end position="379"/>
    </location>
</feature>
<feature type="region of interest" description="Disordered" evidence="2">
    <location>
        <begin position="599"/>
        <end position="672"/>
    </location>
</feature>
<dbReference type="Proteomes" id="UP000009168">
    <property type="component" value="Unassembled WGS sequence"/>
</dbReference>
<feature type="region of interest" description="Disordered" evidence="2">
    <location>
        <begin position="826"/>
        <end position="845"/>
    </location>
</feature>
<feature type="region of interest" description="Disordered" evidence="2">
    <location>
        <begin position="418"/>
        <end position="494"/>
    </location>
</feature>
<feature type="compositionally biased region" description="Low complexity" evidence="2">
    <location>
        <begin position="629"/>
        <end position="640"/>
    </location>
</feature>
<feature type="compositionally biased region" description="Polar residues" evidence="2">
    <location>
        <begin position="650"/>
        <end position="666"/>
    </location>
</feature>
<sequence length="845" mass="99613">MIIKNAKKSEPWEVETFWEWIPSEKRKLQANQDCLDQKILPYEKIYTKNQSKSKERDNYNEFENNLKQTLNVQQWNPNSINSKDRPLSAKLNSSIQTGKKTLQNNFMNETSKNIFSDPKQQLNKDEIKPLNNKQKKKIEEELRKYDEFRKYQTEQEAKDRNKNLLFFNARFPHIKIGEYYKVSNGWEKIPLIEELPQSPQKGRIPDDLLGQAHIEGQKIKQKIVFYKEDKNEGISSIQDNEDIKAIQNEILALQEPVKNQNNAEKNQKSTGNSIFTNKKLQEQRESVKIQQEINKLLAKNSKQIQPKTGKEAFGVHRKREINSFLDMRKMMKVSSKVDNMFNKIKKGYPQILEFADEHMDEMNEIREKLQNRSLDLSLERQLDEMEYDQGKLYDEQHKNEQKGNENDNNQEEQNLQEDRFQEGSQNQQEIEQDQQENQQNSMDDLQNFNDEKGDQSLQEDNQNQENDLFGMEEIQLGDQAAASPKPKIQKQQQVKMTTFLTQEKVEKVNSKVSKVKDTQLKSQRAQFMESLMNEIDLGDDELFEEFDSQAKKYQEEYEEKDDNNLYDSLEIKPIKKAQKSKQGQIQEIGVQFQNNKLIERLENADEDSQDNQNQNSQNILKDLEKQEQENSQGEENGQVEKQSESKLEKQQGSIRSKTKSQAQSETFDVGEDKKQLWQKEVLLGNHRAYLDDNQKFDPEKFVKDVDEETRDKCRDKVKEDIKKLEDKTKRKIDIIKGGSVQKRSLMLKEKSEKLNKINSRFQKSLQQIKDTMDQSKKDSAVIDKKPSSKQLLEQAATKILKETQKNTESHKRLKIDNATQNEIKKHEFKFYQKEKVNDEEPHPWL</sequence>
<dbReference type="KEGG" id="tet:TTHERM_00532360"/>
<keyword evidence="1" id="KW-0175">Coiled coil</keyword>
<dbReference type="EMBL" id="GG662455">
    <property type="protein sequence ID" value="EAS04114.1"/>
    <property type="molecule type" value="Genomic_DNA"/>
</dbReference>
<protein>
    <submittedName>
        <fullName evidence="3">Uncharacterized protein</fullName>
    </submittedName>
</protein>
<feature type="compositionally biased region" description="Polar residues" evidence="2">
    <location>
        <begin position="455"/>
        <end position="466"/>
    </location>
</feature>
<evidence type="ECO:0000256" key="2">
    <source>
        <dbReference type="SAM" id="MobiDB-lite"/>
    </source>
</evidence>
<dbReference type="InParanoid" id="Q248D1"/>
<organism evidence="3 4">
    <name type="scientific">Tetrahymena thermophila (strain SB210)</name>
    <dbReference type="NCBI Taxonomy" id="312017"/>
    <lineage>
        <taxon>Eukaryota</taxon>
        <taxon>Sar</taxon>
        <taxon>Alveolata</taxon>
        <taxon>Ciliophora</taxon>
        <taxon>Intramacronucleata</taxon>
        <taxon>Oligohymenophorea</taxon>
        <taxon>Hymenostomatida</taxon>
        <taxon>Tetrahymenina</taxon>
        <taxon>Tetrahymenidae</taxon>
        <taxon>Tetrahymena</taxon>
    </lineage>
</organism>
<proteinExistence type="predicted"/>
<feature type="compositionally biased region" description="Low complexity" evidence="2">
    <location>
        <begin position="479"/>
        <end position="493"/>
    </location>
</feature>
<evidence type="ECO:0000313" key="3">
    <source>
        <dbReference type="EMBL" id="EAS04114.1"/>
    </source>
</evidence>
<name>Q248D1_TETTS</name>
<evidence type="ECO:0000313" key="4">
    <source>
        <dbReference type="Proteomes" id="UP000009168"/>
    </source>
</evidence>
<keyword evidence="4" id="KW-1185">Reference proteome</keyword>
<dbReference type="RefSeq" id="XP_001024359.1">
    <property type="nucleotide sequence ID" value="XM_001024359.1"/>
</dbReference>
<feature type="compositionally biased region" description="Low complexity" evidence="2">
    <location>
        <begin position="425"/>
        <end position="440"/>
    </location>
</feature>